<dbReference type="EMBL" id="JACVVK020000156">
    <property type="protein sequence ID" value="KAK7488013.1"/>
    <property type="molecule type" value="Genomic_DNA"/>
</dbReference>
<dbReference type="InterPro" id="IPR036179">
    <property type="entry name" value="Ig-like_dom_sf"/>
</dbReference>
<proteinExistence type="predicted"/>
<gene>
    <name evidence="1" type="ORF">BaRGS_00020758</name>
</gene>
<name>A0ABD0KLV8_9CAEN</name>
<sequence length="61" mass="6499">SGKTLIDCYPECDSTPEGYSFTRVPGPNQTLVITVAKLADAGEYACQTISGSDKRCNLIVT</sequence>
<comment type="caution">
    <text evidence="1">The sequence shown here is derived from an EMBL/GenBank/DDBJ whole genome shotgun (WGS) entry which is preliminary data.</text>
</comment>
<protein>
    <submittedName>
        <fullName evidence="1">Uncharacterized protein</fullName>
    </submittedName>
</protein>
<dbReference type="SUPFAM" id="SSF48726">
    <property type="entry name" value="Immunoglobulin"/>
    <property type="match status" value="1"/>
</dbReference>
<dbReference type="Proteomes" id="UP001519460">
    <property type="component" value="Unassembled WGS sequence"/>
</dbReference>
<keyword evidence="2" id="KW-1185">Reference proteome</keyword>
<organism evidence="1 2">
    <name type="scientific">Batillaria attramentaria</name>
    <dbReference type="NCBI Taxonomy" id="370345"/>
    <lineage>
        <taxon>Eukaryota</taxon>
        <taxon>Metazoa</taxon>
        <taxon>Spiralia</taxon>
        <taxon>Lophotrochozoa</taxon>
        <taxon>Mollusca</taxon>
        <taxon>Gastropoda</taxon>
        <taxon>Caenogastropoda</taxon>
        <taxon>Sorbeoconcha</taxon>
        <taxon>Cerithioidea</taxon>
        <taxon>Batillariidae</taxon>
        <taxon>Batillaria</taxon>
    </lineage>
</organism>
<evidence type="ECO:0000313" key="2">
    <source>
        <dbReference type="Proteomes" id="UP001519460"/>
    </source>
</evidence>
<evidence type="ECO:0000313" key="1">
    <source>
        <dbReference type="EMBL" id="KAK7488013.1"/>
    </source>
</evidence>
<accession>A0ABD0KLV8</accession>
<dbReference type="AlphaFoldDB" id="A0ABD0KLV8"/>
<feature type="non-terminal residue" evidence="1">
    <location>
        <position position="61"/>
    </location>
</feature>
<feature type="non-terminal residue" evidence="1">
    <location>
        <position position="1"/>
    </location>
</feature>
<reference evidence="1 2" key="1">
    <citation type="journal article" date="2023" name="Sci. Data">
        <title>Genome assembly of the Korean intertidal mud-creeper Batillaria attramentaria.</title>
        <authorList>
            <person name="Patra A.K."/>
            <person name="Ho P.T."/>
            <person name="Jun S."/>
            <person name="Lee S.J."/>
            <person name="Kim Y."/>
            <person name="Won Y.J."/>
        </authorList>
    </citation>
    <scope>NUCLEOTIDE SEQUENCE [LARGE SCALE GENOMIC DNA]</scope>
    <source>
        <strain evidence="1">Wonlab-2016</strain>
    </source>
</reference>